<feature type="compositionally biased region" description="Low complexity" evidence="1">
    <location>
        <begin position="60"/>
        <end position="79"/>
    </location>
</feature>
<comment type="caution">
    <text evidence="2">The sequence shown here is derived from an EMBL/GenBank/DDBJ whole genome shotgun (WGS) entry which is preliminary data.</text>
</comment>
<feature type="region of interest" description="Disordered" evidence="1">
    <location>
        <begin position="43"/>
        <end position="79"/>
    </location>
</feature>
<feature type="compositionally biased region" description="Gly residues" evidence="1">
    <location>
        <begin position="43"/>
        <end position="59"/>
    </location>
</feature>
<feature type="non-terminal residue" evidence="2">
    <location>
        <position position="79"/>
    </location>
</feature>
<evidence type="ECO:0000256" key="1">
    <source>
        <dbReference type="SAM" id="MobiDB-lite"/>
    </source>
</evidence>
<evidence type="ECO:0000313" key="3">
    <source>
        <dbReference type="Proteomes" id="UP000037020"/>
    </source>
</evidence>
<dbReference type="EMBL" id="LGUT01001229">
    <property type="protein sequence ID" value="KOG89377.1"/>
    <property type="molecule type" value="Genomic_DNA"/>
</dbReference>
<keyword evidence="3" id="KW-1185">Reference proteome</keyword>
<name>A0ABR5J7N3_9ACTN</name>
<organism evidence="2 3">
    <name type="scientific">Streptomyces varsoviensis</name>
    <dbReference type="NCBI Taxonomy" id="67373"/>
    <lineage>
        <taxon>Bacteria</taxon>
        <taxon>Bacillati</taxon>
        <taxon>Actinomycetota</taxon>
        <taxon>Actinomycetes</taxon>
        <taxon>Kitasatosporales</taxon>
        <taxon>Streptomycetaceae</taxon>
        <taxon>Streptomyces</taxon>
    </lineage>
</organism>
<accession>A0ABR5J7N3</accession>
<gene>
    <name evidence="2" type="ORF">ADK38_14620</name>
</gene>
<sequence length="79" mass="7252">GLVREAREHHTVPAAAAVVPQLPAARRAASRAQGGFDFFGTGTGTGSGTGAGSGSGTGAGSVFAKGGSAAGAGASAPKA</sequence>
<dbReference type="Proteomes" id="UP000037020">
    <property type="component" value="Unassembled WGS sequence"/>
</dbReference>
<proteinExistence type="predicted"/>
<evidence type="ECO:0000313" key="2">
    <source>
        <dbReference type="EMBL" id="KOG89377.1"/>
    </source>
</evidence>
<reference evidence="2 3" key="1">
    <citation type="submission" date="2015-07" db="EMBL/GenBank/DDBJ databases">
        <authorList>
            <person name="Ju K.-S."/>
            <person name="Doroghazi J.R."/>
            <person name="Metcalf W.W."/>
        </authorList>
    </citation>
    <scope>NUCLEOTIDE SEQUENCE [LARGE SCALE GENOMIC DNA]</scope>
    <source>
        <strain evidence="2 3">NRRL B-3589</strain>
    </source>
</reference>
<protein>
    <submittedName>
        <fullName evidence="2">Uncharacterized protein</fullName>
    </submittedName>
</protein>
<feature type="non-terminal residue" evidence="2">
    <location>
        <position position="1"/>
    </location>
</feature>